<keyword evidence="7" id="KW-1185">Reference proteome</keyword>
<evidence type="ECO:0000256" key="2">
    <source>
        <dbReference type="SAM" id="SignalP"/>
    </source>
</evidence>
<gene>
    <name evidence="6" type="ORF">N4T19_20145</name>
</gene>
<dbReference type="InterPro" id="IPR011050">
    <property type="entry name" value="Pectin_lyase_fold/virulence"/>
</dbReference>
<keyword evidence="1" id="KW-1133">Transmembrane helix</keyword>
<accession>A0ABY5ZVI8</accession>
<keyword evidence="1" id="KW-0812">Transmembrane</keyword>
<feature type="domain" description="Autochaperone" evidence="4">
    <location>
        <begin position="407"/>
        <end position="523"/>
    </location>
</feature>
<feature type="signal peptide" evidence="2">
    <location>
        <begin position="1"/>
        <end position="30"/>
    </location>
</feature>
<feature type="transmembrane region" description="Helical" evidence="1">
    <location>
        <begin position="657"/>
        <end position="675"/>
    </location>
</feature>
<dbReference type="SUPFAM" id="SSF51126">
    <property type="entry name" value="Pectin lyase-like"/>
    <property type="match status" value="1"/>
</dbReference>
<dbReference type="Pfam" id="PF19407">
    <property type="entry name" value="DUF5979"/>
    <property type="match status" value="1"/>
</dbReference>
<dbReference type="InterPro" id="IPR012332">
    <property type="entry name" value="Autotransporter_pectin_lyase_C"/>
</dbReference>
<dbReference type="InterPro" id="IPR046022">
    <property type="entry name" value="DUF5979"/>
</dbReference>
<evidence type="ECO:0000259" key="4">
    <source>
        <dbReference type="Pfam" id="PF18883"/>
    </source>
</evidence>
<dbReference type="PROSITE" id="PS51257">
    <property type="entry name" value="PROKAR_LIPOPROTEIN"/>
    <property type="match status" value="1"/>
</dbReference>
<dbReference type="InterPro" id="IPR026442">
    <property type="entry name" value="IPTL_CTERM"/>
</dbReference>
<evidence type="ECO:0000259" key="5">
    <source>
        <dbReference type="Pfam" id="PF19407"/>
    </source>
</evidence>
<dbReference type="Gene3D" id="2.160.20.20">
    <property type="match status" value="1"/>
</dbReference>
<evidence type="ECO:0000259" key="3">
    <source>
        <dbReference type="Pfam" id="PF18203"/>
    </source>
</evidence>
<dbReference type="EMBL" id="CP104377">
    <property type="protein sequence ID" value="UXC17977.1"/>
    <property type="molecule type" value="Genomic_DNA"/>
</dbReference>
<dbReference type="Pfam" id="PF18203">
    <property type="entry name" value="IPTL-CTERM"/>
    <property type="match status" value="1"/>
</dbReference>
<dbReference type="Proteomes" id="UP001058290">
    <property type="component" value="Chromosome"/>
</dbReference>
<organism evidence="6 7">
    <name type="scientific">Comamonas squillarum</name>
    <dbReference type="NCBI Taxonomy" id="2977320"/>
    <lineage>
        <taxon>Bacteria</taxon>
        <taxon>Pseudomonadati</taxon>
        <taxon>Pseudomonadota</taxon>
        <taxon>Betaproteobacteria</taxon>
        <taxon>Burkholderiales</taxon>
        <taxon>Comamonadaceae</taxon>
        <taxon>Comamonas</taxon>
    </lineage>
</organism>
<dbReference type="RefSeq" id="WP_182344983.1">
    <property type="nucleotide sequence ID" value="NZ_CP104377.1"/>
</dbReference>
<dbReference type="Pfam" id="PF18883">
    <property type="entry name" value="AC_1"/>
    <property type="match status" value="1"/>
</dbReference>
<reference evidence="6" key="1">
    <citation type="submission" date="2022-09" db="EMBL/GenBank/DDBJ databases">
        <title>Bacterial diversity in gut of crayfish and pufferfish.</title>
        <authorList>
            <person name="Huang Y."/>
        </authorList>
    </citation>
    <scope>NUCLEOTIDE SEQUENCE</scope>
    <source>
        <strain evidence="6">PR12</strain>
    </source>
</reference>
<feature type="domain" description="IPTL-CTERM protein sorting" evidence="3">
    <location>
        <begin position="653"/>
        <end position="679"/>
    </location>
</feature>
<sequence length="682" mass="67302">MSRSVTPLGKAALHGSLLAGLFAAPQIALACPANLSASTYTTQASDNGLTCVYTADPMAVTVNGWLATGLVQITGNTTVNGVLTVTDTNGDNSRGILLSGAGNGAFLKDVTINKPSGANNAAGIEKAGSGVVTFQGNVTVSSNTGAPSARINTRDGVRNNAGTANYQKDLSITSQGGTRSGLYVGAGTVTVGGNLTLDFQSTYYAGYSYAPLWSQGGTTTVTGTTTVNTAAASGLTPGVVVTNSQVTLNGATSVTVAGTGAAAVDIRIGGVAGWPLAGNTITASGAAGIGLQLRSNGSFSAGSGLVVNAQGSSFNYLSASGSTSLDAVTATTAPVVWNADATSTATYTGNEGHYKGSSQLASGGQLTLNLNRAALWEATAASSFTVLNLQSDALLDASLLPSLAATGNLSNAGGIVSLARSDASPNNTLALAGTYTANGGSLVLNTVLNDGSTSVSDVLQVNATAAGGSPTLLSVLPDAASAPAFTTGKGILVVRVTGGAASSAASVFALPDGFLDAGGIRYELVRDADDGNWYLRSVAAAQLTVNKVVTGPAGAAPFAGEIPFTVSCTGPATSFSGSLVVAANQGSAAPITIQQGSACTVAEGALPTAPAGYRWAEPSYTQPAAIAAGANTATITNTLVSNATPTDAGTLKQVPTLGTWAVSALSLTMALLGLGRMRRRTT</sequence>
<keyword evidence="2" id="KW-0732">Signal</keyword>
<name>A0ABY5ZVI8_9BURK</name>
<feature type="domain" description="DUF5979" evidence="5">
    <location>
        <begin position="543"/>
        <end position="638"/>
    </location>
</feature>
<proteinExistence type="predicted"/>
<evidence type="ECO:0000256" key="1">
    <source>
        <dbReference type="SAM" id="Phobius"/>
    </source>
</evidence>
<feature type="chain" id="PRO_5045622273" evidence="2">
    <location>
        <begin position="31"/>
        <end position="682"/>
    </location>
</feature>
<keyword evidence="1" id="KW-0472">Membrane</keyword>
<dbReference type="InterPro" id="IPR043990">
    <property type="entry name" value="AC_1"/>
</dbReference>
<dbReference type="CDD" id="cd00253">
    <property type="entry name" value="PL_Passenger_AT"/>
    <property type="match status" value="1"/>
</dbReference>
<evidence type="ECO:0000313" key="7">
    <source>
        <dbReference type="Proteomes" id="UP001058290"/>
    </source>
</evidence>
<evidence type="ECO:0000313" key="6">
    <source>
        <dbReference type="EMBL" id="UXC17977.1"/>
    </source>
</evidence>
<protein>
    <submittedName>
        <fullName evidence="6">DUF5979 domain-containing protein</fullName>
    </submittedName>
</protein>